<dbReference type="SUPFAM" id="SSF53474">
    <property type="entry name" value="alpha/beta-Hydrolases"/>
    <property type="match status" value="1"/>
</dbReference>
<gene>
    <name evidence="10" type="ORF">PYR84_00675</name>
</gene>
<dbReference type="AlphaFoldDB" id="A0AAX3SMK5"/>
<name>A0AAX3SMK5_9BURK</name>
<dbReference type="PANTHER" id="PTHR43037:SF5">
    <property type="entry name" value="FERULOYL ESTERASE"/>
    <property type="match status" value="1"/>
</dbReference>
<dbReference type="GO" id="GO:0004144">
    <property type="term" value="F:diacylglycerol O-acyltransferase activity"/>
    <property type="evidence" value="ECO:0007669"/>
    <property type="project" value="UniProtKB-EC"/>
</dbReference>
<dbReference type="InterPro" id="IPR006311">
    <property type="entry name" value="TAT_signal"/>
</dbReference>
<evidence type="ECO:0000256" key="8">
    <source>
        <dbReference type="ARBA" id="ARBA00048109"/>
    </source>
</evidence>
<keyword evidence="6 10" id="KW-0378">Hydrolase</keyword>
<accession>A0AAX3SMK5</accession>
<organism evidence="10 11">
    <name type="scientific">Delftia tsuruhatensis</name>
    <dbReference type="NCBI Taxonomy" id="180282"/>
    <lineage>
        <taxon>Bacteria</taxon>
        <taxon>Pseudomonadati</taxon>
        <taxon>Pseudomonadota</taxon>
        <taxon>Betaproteobacteria</taxon>
        <taxon>Burkholderiales</taxon>
        <taxon>Comamonadaceae</taxon>
        <taxon>Delftia</taxon>
    </lineage>
</organism>
<dbReference type="Gene3D" id="3.40.50.1820">
    <property type="entry name" value="alpha/beta hydrolase"/>
    <property type="match status" value="1"/>
</dbReference>
<evidence type="ECO:0000256" key="4">
    <source>
        <dbReference type="ARBA" id="ARBA00013244"/>
    </source>
</evidence>
<dbReference type="GO" id="GO:0016787">
    <property type="term" value="F:hydrolase activity"/>
    <property type="evidence" value="ECO:0007669"/>
    <property type="project" value="UniProtKB-KW"/>
</dbReference>
<comment type="catalytic activity">
    <reaction evidence="1">
        <text>2 alpha,alpha'-trehalose 6-mycolate = alpha,alpha'-trehalose 6,6'-bismycolate + alpha,alpha-trehalose</text>
        <dbReference type="Rhea" id="RHEA:23472"/>
        <dbReference type="ChEBI" id="CHEBI:16551"/>
        <dbReference type="ChEBI" id="CHEBI:18195"/>
        <dbReference type="ChEBI" id="CHEBI:18234"/>
        <dbReference type="EC" id="2.3.1.122"/>
    </reaction>
</comment>
<sequence length="286" mass="31352">MELDRRNMLRAWAIGVGLSALSGVVAAQPVAPPASPRPQPLPPDPRVGQRTYRFGPTGEDLPYAVFVSSKVRKDKPAPLIIALHGLNGNHNTLMRGALLDLAEKGGYVVVAPMGYNPRGWYGIPGEYSPRAGLGRTPDPAAAHDPPNLRALSEQDVMNVLALAKQEFRTDPARTFLVGHSMGGAGALYLASKYPKQWNAVAAIAPATRRMVPRMQEVLSKITVPVMITQGVVDQAVPVDMTRTWIDAMEERKMIFRYEEIQDADHRTVIDRSMLGVFAFLERPDKP</sequence>
<feature type="chain" id="PRO_5043623664" description="Acyl-CoA:diacylglycerol acyltransferase" evidence="9">
    <location>
        <begin position="28"/>
        <end position="286"/>
    </location>
</feature>
<evidence type="ECO:0000313" key="10">
    <source>
        <dbReference type="EMBL" id="WFF81216.1"/>
    </source>
</evidence>
<dbReference type="EMBL" id="CP120956">
    <property type="protein sequence ID" value="WFF81216.1"/>
    <property type="molecule type" value="Genomic_DNA"/>
</dbReference>
<proteinExistence type="inferred from homology"/>
<evidence type="ECO:0000256" key="6">
    <source>
        <dbReference type="ARBA" id="ARBA00022801"/>
    </source>
</evidence>
<dbReference type="EC" id="2.3.1.20" evidence="4"/>
<evidence type="ECO:0000256" key="7">
    <source>
        <dbReference type="ARBA" id="ARBA00032572"/>
    </source>
</evidence>
<dbReference type="InterPro" id="IPR050955">
    <property type="entry name" value="Plant_Biomass_Hydrol_Est"/>
</dbReference>
<evidence type="ECO:0000256" key="5">
    <source>
        <dbReference type="ARBA" id="ARBA00022729"/>
    </source>
</evidence>
<dbReference type="GO" id="GO:0050348">
    <property type="term" value="F:trehalose O-mycolyltransferase activity"/>
    <property type="evidence" value="ECO:0007669"/>
    <property type="project" value="UniProtKB-EC"/>
</dbReference>
<dbReference type="Proteomes" id="UP001219066">
    <property type="component" value="Chromosome"/>
</dbReference>
<dbReference type="InterPro" id="IPR000801">
    <property type="entry name" value="Esterase-like"/>
</dbReference>
<dbReference type="Pfam" id="PF00756">
    <property type="entry name" value="Esterase"/>
    <property type="match status" value="1"/>
</dbReference>
<dbReference type="EC" id="2.3.1.122" evidence="3"/>
<feature type="signal peptide" evidence="9">
    <location>
        <begin position="1"/>
        <end position="27"/>
    </location>
</feature>
<comment type="catalytic activity">
    <reaction evidence="8">
        <text>an acyl-CoA + a 1,2-diacyl-sn-glycerol = a triacyl-sn-glycerol + CoA</text>
        <dbReference type="Rhea" id="RHEA:10868"/>
        <dbReference type="ChEBI" id="CHEBI:17815"/>
        <dbReference type="ChEBI" id="CHEBI:57287"/>
        <dbReference type="ChEBI" id="CHEBI:58342"/>
        <dbReference type="ChEBI" id="CHEBI:64615"/>
        <dbReference type="EC" id="2.3.1.20"/>
    </reaction>
</comment>
<evidence type="ECO:0000313" key="11">
    <source>
        <dbReference type="Proteomes" id="UP001219066"/>
    </source>
</evidence>
<protein>
    <recommendedName>
        <fullName evidence="7">Acyl-CoA:diacylglycerol acyltransferase</fullName>
        <ecNumber evidence="3">2.3.1.122</ecNumber>
        <ecNumber evidence="4">2.3.1.20</ecNumber>
    </recommendedName>
</protein>
<evidence type="ECO:0000256" key="1">
    <source>
        <dbReference type="ARBA" id="ARBA00000697"/>
    </source>
</evidence>
<dbReference type="RefSeq" id="WP_277849202.1">
    <property type="nucleotide sequence ID" value="NZ_CP120956.1"/>
</dbReference>
<keyword evidence="5 9" id="KW-0732">Signal</keyword>
<dbReference type="PANTHER" id="PTHR43037">
    <property type="entry name" value="UNNAMED PRODUCT-RELATED"/>
    <property type="match status" value="1"/>
</dbReference>
<evidence type="ECO:0000256" key="3">
    <source>
        <dbReference type="ARBA" id="ARBA00012820"/>
    </source>
</evidence>
<comment type="similarity">
    <text evidence="2">Belongs to the mycobacterial A85 antigen family.</text>
</comment>
<dbReference type="InterPro" id="IPR029058">
    <property type="entry name" value="AB_hydrolase_fold"/>
</dbReference>
<reference evidence="10" key="1">
    <citation type="submission" date="2023-03" db="EMBL/GenBank/DDBJ databases">
        <title>Synergistic degradation of erythromycin by symbiotic bacteria Ery-6A and Ery-6B and application in simulated water remediation.</title>
        <authorList>
            <person name="Xu S."/>
        </authorList>
    </citation>
    <scope>NUCLEOTIDE SEQUENCE</scope>
    <source>
        <strain evidence="10">Ery-6A</strain>
    </source>
</reference>
<dbReference type="PROSITE" id="PS51318">
    <property type="entry name" value="TAT"/>
    <property type="match status" value="1"/>
</dbReference>
<evidence type="ECO:0000256" key="2">
    <source>
        <dbReference type="ARBA" id="ARBA00005874"/>
    </source>
</evidence>
<evidence type="ECO:0000256" key="9">
    <source>
        <dbReference type="SAM" id="SignalP"/>
    </source>
</evidence>